<accession>A0ABV0S706</accession>
<evidence type="ECO:0000256" key="1">
    <source>
        <dbReference type="SAM" id="MobiDB-lite"/>
    </source>
</evidence>
<protein>
    <submittedName>
        <fullName evidence="2">Uncharacterized protein</fullName>
    </submittedName>
</protein>
<sequence length="72" mass="8486">VIVERGGDATRVTQQWTQLLYCPLLFSRCSPSWSRRRCSKARRPRRTSRTRAVTSAGEEVVRPEDRRSPRRR</sequence>
<dbReference type="EMBL" id="JAHRIN010070200">
    <property type="protein sequence ID" value="MEQ2216325.1"/>
    <property type="molecule type" value="Genomic_DNA"/>
</dbReference>
<keyword evidence="3" id="KW-1185">Reference proteome</keyword>
<dbReference type="Proteomes" id="UP001434883">
    <property type="component" value="Unassembled WGS sequence"/>
</dbReference>
<comment type="caution">
    <text evidence="2">The sequence shown here is derived from an EMBL/GenBank/DDBJ whole genome shotgun (WGS) entry which is preliminary data.</text>
</comment>
<proteinExistence type="predicted"/>
<name>A0ABV0S706_9TELE</name>
<feature type="region of interest" description="Disordered" evidence="1">
    <location>
        <begin position="34"/>
        <end position="72"/>
    </location>
</feature>
<evidence type="ECO:0000313" key="2">
    <source>
        <dbReference type="EMBL" id="MEQ2216325.1"/>
    </source>
</evidence>
<gene>
    <name evidence="2" type="ORF">XENOCAPTIV_014369</name>
</gene>
<feature type="non-terminal residue" evidence="2">
    <location>
        <position position="1"/>
    </location>
</feature>
<feature type="compositionally biased region" description="Basic and acidic residues" evidence="1">
    <location>
        <begin position="59"/>
        <end position="72"/>
    </location>
</feature>
<feature type="compositionally biased region" description="Basic residues" evidence="1">
    <location>
        <begin position="34"/>
        <end position="49"/>
    </location>
</feature>
<evidence type="ECO:0000313" key="3">
    <source>
        <dbReference type="Proteomes" id="UP001434883"/>
    </source>
</evidence>
<organism evidence="2 3">
    <name type="scientific">Xenoophorus captivus</name>
    <dbReference type="NCBI Taxonomy" id="1517983"/>
    <lineage>
        <taxon>Eukaryota</taxon>
        <taxon>Metazoa</taxon>
        <taxon>Chordata</taxon>
        <taxon>Craniata</taxon>
        <taxon>Vertebrata</taxon>
        <taxon>Euteleostomi</taxon>
        <taxon>Actinopterygii</taxon>
        <taxon>Neopterygii</taxon>
        <taxon>Teleostei</taxon>
        <taxon>Neoteleostei</taxon>
        <taxon>Acanthomorphata</taxon>
        <taxon>Ovalentaria</taxon>
        <taxon>Atherinomorphae</taxon>
        <taxon>Cyprinodontiformes</taxon>
        <taxon>Goodeidae</taxon>
        <taxon>Xenoophorus</taxon>
    </lineage>
</organism>
<reference evidence="2 3" key="1">
    <citation type="submission" date="2021-06" db="EMBL/GenBank/DDBJ databases">
        <authorList>
            <person name="Palmer J.M."/>
        </authorList>
    </citation>
    <scope>NUCLEOTIDE SEQUENCE [LARGE SCALE GENOMIC DNA]</scope>
    <source>
        <strain evidence="2 3">XC_2019</strain>
        <tissue evidence="2">Muscle</tissue>
    </source>
</reference>